<feature type="transmembrane region" description="Helical" evidence="1">
    <location>
        <begin position="78"/>
        <end position="100"/>
    </location>
</feature>
<proteinExistence type="predicted"/>
<comment type="caution">
    <text evidence="2">The sequence shown here is derived from an EMBL/GenBank/DDBJ whole genome shotgun (WGS) entry which is preliminary data.</text>
</comment>
<feature type="transmembrane region" description="Helical" evidence="1">
    <location>
        <begin position="7"/>
        <end position="26"/>
    </location>
</feature>
<evidence type="ECO:0000313" key="3">
    <source>
        <dbReference type="Proteomes" id="UP000178249"/>
    </source>
</evidence>
<reference evidence="2 3" key="1">
    <citation type="journal article" date="2016" name="Nat. Commun.">
        <title>Thousands of microbial genomes shed light on interconnected biogeochemical processes in an aquifer system.</title>
        <authorList>
            <person name="Anantharaman K."/>
            <person name="Brown C.T."/>
            <person name="Hug L.A."/>
            <person name="Sharon I."/>
            <person name="Castelle C.J."/>
            <person name="Probst A.J."/>
            <person name="Thomas B.C."/>
            <person name="Singh A."/>
            <person name="Wilkins M.J."/>
            <person name="Karaoz U."/>
            <person name="Brodie E.L."/>
            <person name="Williams K.H."/>
            <person name="Hubbard S.S."/>
            <person name="Banfield J.F."/>
        </authorList>
    </citation>
    <scope>NUCLEOTIDE SEQUENCE [LARGE SCALE GENOMIC DNA]</scope>
</reference>
<sequence>MQIKNLGATIIIVVVSIVGTVVNIFLVTGFGFDSGEWICSTNSTIYLQNAVILGAIIFDVMILYFLWERPLLQESKPVAKYILGTIGFFILVGVIGKLIVAVSC</sequence>
<gene>
    <name evidence="2" type="ORF">A2841_00490</name>
</gene>
<keyword evidence="1" id="KW-0472">Membrane</keyword>
<evidence type="ECO:0000256" key="1">
    <source>
        <dbReference type="SAM" id="Phobius"/>
    </source>
</evidence>
<accession>A0A1F6C5K0</accession>
<keyword evidence="1" id="KW-0812">Transmembrane</keyword>
<name>A0A1F6C5K0_9BACT</name>
<dbReference type="AlphaFoldDB" id="A0A1F6C5K0"/>
<feature type="transmembrane region" description="Helical" evidence="1">
    <location>
        <begin position="46"/>
        <end position="66"/>
    </location>
</feature>
<evidence type="ECO:0000313" key="2">
    <source>
        <dbReference type="EMBL" id="OGG44436.1"/>
    </source>
</evidence>
<organism evidence="2 3">
    <name type="scientific">Candidatus Kaiserbacteria bacterium RIFCSPHIGHO2_01_FULL_48_10</name>
    <dbReference type="NCBI Taxonomy" id="1798476"/>
    <lineage>
        <taxon>Bacteria</taxon>
        <taxon>Candidatus Kaiseribacteriota</taxon>
    </lineage>
</organism>
<protein>
    <submittedName>
        <fullName evidence="2">Uncharacterized protein</fullName>
    </submittedName>
</protein>
<dbReference type="Proteomes" id="UP000178249">
    <property type="component" value="Unassembled WGS sequence"/>
</dbReference>
<keyword evidence="1" id="KW-1133">Transmembrane helix</keyword>
<dbReference type="EMBL" id="MFKP01000009">
    <property type="protein sequence ID" value="OGG44436.1"/>
    <property type="molecule type" value="Genomic_DNA"/>
</dbReference>